<proteinExistence type="predicted"/>
<organism evidence="1 2">
    <name type="scientific">Candidatus Merdibacter merdavium</name>
    <dbReference type="NCBI Taxonomy" id="2838692"/>
    <lineage>
        <taxon>Bacteria</taxon>
        <taxon>Bacillati</taxon>
        <taxon>Bacillota</taxon>
        <taxon>Erysipelotrichia</taxon>
        <taxon>Erysipelotrichales</taxon>
        <taxon>Erysipelotrichaceae</taxon>
        <taxon>Merdibacter</taxon>
    </lineage>
</organism>
<reference evidence="1" key="1">
    <citation type="journal article" date="2021" name="PeerJ">
        <title>Extensive microbial diversity within the chicken gut microbiome revealed by metagenomics and culture.</title>
        <authorList>
            <person name="Gilroy R."/>
            <person name="Ravi A."/>
            <person name="Getino M."/>
            <person name="Pursley I."/>
            <person name="Horton D.L."/>
            <person name="Alikhan N.F."/>
            <person name="Baker D."/>
            <person name="Gharbi K."/>
            <person name="Hall N."/>
            <person name="Watson M."/>
            <person name="Adriaenssens E.M."/>
            <person name="Foster-Nyarko E."/>
            <person name="Jarju S."/>
            <person name="Secka A."/>
            <person name="Antonio M."/>
            <person name="Oren A."/>
            <person name="Chaudhuri R.R."/>
            <person name="La Ragione R."/>
            <person name="Hildebrand F."/>
            <person name="Pallen M.J."/>
        </authorList>
    </citation>
    <scope>NUCLEOTIDE SEQUENCE</scope>
    <source>
        <strain evidence="1">CHK187-11901</strain>
    </source>
</reference>
<dbReference type="Proteomes" id="UP000823896">
    <property type="component" value="Unassembled WGS sequence"/>
</dbReference>
<reference evidence="1" key="2">
    <citation type="submission" date="2021-04" db="EMBL/GenBank/DDBJ databases">
        <authorList>
            <person name="Gilroy R."/>
        </authorList>
    </citation>
    <scope>NUCLEOTIDE SEQUENCE</scope>
    <source>
        <strain evidence="1">CHK187-11901</strain>
    </source>
</reference>
<evidence type="ECO:0000313" key="1">
    <source>
        <dbReference type="EMBL" id="HJC36330.1"/>
    </source>
</evidence>
<comment type="caution">
    <text evidence="1">The sequence shown here is derived from an EMBL/GenBank/DDBJ whole genome shotgun (WGS) entry which is preliminary data.</text>
</comment>
<accession>A0A9D2SWD9</accession>
<dbReference type="EMBL" id="DWWM01000026">
    <property type="protein sequence ID" value="HJC36330.1"/>
    <property type="molecule type" value="Genomic_DNA"/>
</dbReference>
<name>A0A9D2SWD9_9FIRM</name>
<evidence type="ECO:0000313" key="2">
    <source>
        <dbReference type="Proteomes" id="UP000823896"/>
    </source>
</evidence>
<protein>
    <submittedName>
        <fullName evidence="1">Uncharacterized protein</fullName>
    </submittedName>
</protein>
<gene>
    <name evidence="1" type="ORF">H9702_04285</name>
</gene>
<dbReference type="AlphaFoldDB" id="A0A9D2SWD9"/>
<sequence length="88" mass="10064">MKKLAYNKNIAGTLGESGILPYKKDAAGYEPCRWKGGSMALSDPPAERRQNAGAWIHHMMYLERNSFMLLEIKALIVLIFLIRELRKK</sequence>